<proteinExistence type="predicted"/>
<dbReference type="STRING" id="617002.SAMN05660653_01620"/>
<sequence>MLSVRAAGNFAIHPAGAHFQEIEPPASLKAKDAKENILESRERAAFQKDCHSLTGDKKIAARREAF</sequence>
<protein>
    <submittedName>
        <fullName evidence="1">Uncharacterized protein</fullName>
    </submittedName>
</protein>
<evidence type="ECO:0000313" key="1">
    <source>
        <dbReference type="EMBL" id="SDB33744.1"/>
    </source>
</evidence>
<gene>
    <name evidence="1" type="ORF">SAMN05660653_01620</name>
</gene>
<evidence type="ECO:0000313" key="2">
    <source>
        <dbReference type="Proteomes" id="UP000198771"/>
    </source>
</evidence>
<dbReference type="Proteomes" id="UP000198771">
    <property type="component" value="Unassembled WGS sequence"/>
</dbReference>
<name>A0A1G6CLI8_9BACT</name>
<keyword evidence="2" id="KW-1185">Reference proteome</keyword>
<dbReference type="AlphaFoldDB" id="A0A1G6CLI8"/>
<accession>A0A1G6CLI8</accession>
<organism evidence="1 2">
    <name type="scientific">Desulfonatronum thiosulfatophilum</name>
    <dbReference type="NCBI Taxonomy" id="617002"/>
    <lineage>
        <taxon>Bacteria</taxon>
        <taxon>Pseudomonadati</taxon>
        <taxon>Thermodesulfobacteriota</taxon>
        <taxon>Desulfovibrionia</taxon>
        <taxon>Desulfovibrionales</taxon>
        <taxon>Desulfonatronaceae</taxon>
        <taxon>Desulfonatronum</taxon>
    </lineage>
</organism>
<dbReference type="EMBL" id="FMXO01000008">
    <property type="protein sequence ID" value="SDB33744.1"/>
    <property type="molecule type" value="Genomic_DNA"/>
</dbReference>
<reference evidence="1 2" key="1">
    <citation type="submission" date="2016-10" db="EMBL/GenBank/DDBJ databases">
        <authorList>
            <person name="de Groot N.N."/>
        </authorList>
    </citation>
    <scope>NUCLEOTIDE SEQUENCE [LARGE SCALE GENOMIC DNA]</scope>
    <source>
        <strain evidence="1 2">ASO4-2</strain>
    </source>
</reference>